<evidence type="ECO:0000313" key="2">
    <source>
        <dbReference type="Proteomes" id="UP000006671"/>
    </source>
</evidence>
<dbReference type="VEuPathDB" id="AmoebaDB:NAEGRDRAFT_76267"/>
<dbReference type="OrthoDB" id="10254171at2759"/>
<dbReference type="EMBL" id="GG738854">
    <property type="protein sequence ID" value="EFC47643.1"/>
    <property type="molecule type" value="Genomic_DNA"/>
</dbReference>
<protein>
    <submittedName>
        <fullName evidence="1">Predicted protein</fullName>
    </submittedName>
</protein>
<accession>D2V6W6</accession>
<keyword evidence="2" id="KW-1185">Reference proteome</keyword>
<dbReference type="GeneID" id="8849137"/>
<reference evidence="1 2" key="1">
    <citation type="journal article" date="2010" name="Cell">
        <title>The genome of Naegleria gruberi illuminates early eukaryotic versatility.</title>
        <authorList>
            <person name="Fritz-Laylin L.K."/>
            <person name="Prochnik S.E."/>
            <person name="Ginger M.L."/>
            <person name="Dacks J.B."/>
            <person name="Carpenter M.L."/>
            <person name="Field M.C."/>
            <person name="Kuo A."/>
            <person name="Paredez A."/>
            <person name="Chapman J."/>
            <person name="Pham J."/>
            <person name="Shu S."/>
            <person name="Neupane R."/>
            <person name="Cipriano M."/>
            <person name="Mancuso J."/>
            <person name="Tu H."/>
            <person name="Salamov A."/>
            <person name="Lindquist E."/>
            <person name="Shapiro H."/>
            <person name="Lucas S."/>
            <person name="Grigoriev I.V."/>
            <person name="Cande W.Z."/>
            <person name="Fulton C."/>
            <person name="Rokhsar D.S."/>
            <person name="Dawson S.C."/>
        </authorList>
    </citation>
    <scope>NUCLEOTIDE SEQUENCE [LARGE SCALE GENOMIC DNA]</scope>
    <source>
        <strain evidence="1 2">NEG-M</strain>
    </source>
</reference>
<dbReference type="KEGG" id="ngr:NAEGRDRAFT_64581"/>
<name>D2V6W6_NAEGR</name>
<dbReference type="OMA" id="YLMSSTH"/>
<dbReference type="AlphaFoldDB" id="D2V6W6"/>
<proteinExistence type="predicted"/>
<evidence type="ECO:0000313" key="1">
    <source>
        <dbReference type="EMBL" id="EFC47643.1"/>
    </source>
</evidence>
<dbReference type="RefSeq" id="XP_002680387.1">
    <property type="nucleotide sequence ID" value="XM_002680341.1"/>
</dbReference>
<dbReference type="Proteomes" id="UP000006671">
    <property type="component" value="Unassembled WGS sequence"/>
</dbReference>
<sequence>MSNNNNNSEHLTSSSSVSDSLSMFSSGANLSDLGSGCEESVMGFLRARDVDNMQKLRRGLTKETLQDHEDIFKQIIDHGFISADLRGTRKLPESSDNEFYPFQSLCNLLMNPFVILSETMRADMIKRALKLPNSSIDTPNYALKLSACVGCQTVVIDKEIKPLLRNLINIETKDSLLSNRACVAYAAVYLNKLDLETVFDLLIHPQYLVRQNIKAWIFKQLYEEVMNKSVDQWKKDVIPKLSNYIDNVESPPISMVKKDFLADLEKFRHEKTETGFSKMNQYQMLSIPNIEDLHELEEWKKRVRKSIEQLKVEGKIQVSEVETHYHICKGVLSPYDLDGDGILTENEALQLSYLITDKH</sequence>
<organism evidence="2">
    <name type="scientific">Naegleria gruberi</name>
    <name type="common">Amoeba</name>
    <dbReference type="NCBI Taxonomy" id="5762"/>
    <lineage>
        <taxon>Eukaryota</taxon>
        <taxon>Discoba</taxon>
        <taxon>Heterolobosea</taxon>
        <taxon>Tetramitia</taxon>
        <taxon>Eutetramitia</taxon>
        <taxon>Vahlkampfiidae</taxon>
        <taxon>Naegleria</taxon>
    </lineage>
</organism>
<gene>
    <name evidence="1" type="ORF">NAEGRDRAFT_64581</name>
</gene>
<dbReference type="InParanoid" id="D2V6W6"/>